<organism evidence="1 2">
    <name type="scientific">Metapseudomonas lalkuanensis</name>
    <dbReference type="NCBI Taxonomy" id="2604832"/>
    <lineage>
        <taxon>Bacteria</taxon>
        <taxon>Pseudomonadati</taxon>
        <taxon>Pseudomonadota</taxon>
        <taxon>Gammaproteobacteria</taxon>
        <taxon>Pseudomonadales</taxon>
        <taxon>Pseudomonadaceae</taxon>
        <taxon>Metapseudomonas</taxon>
    </lineage>
</organism>
<proteinExistence type="predicted"/>
<evidence type="ECO:0000313" key="1">
    <source>
        <dbReference type="EMBL" id="QEY60972.1"/>
    </source>
</evidence>
<protein>
    <submittedName>
        <fullName evidence="1">Toxin</fullName>
    </submittedName>
</protein>
<dbReference type="KEGG" id="plal:FXN65_02515"/>
<dbReference type="PIRSF" id="PIRSF039032">
    <property type="entry name" value="HigB-2"/>
    <property type="match status" value="1"/>
</dbReference>
<dbReference type="RefSeq" id="WP_151131512.1">
    <property type="nucleotide sequence ID" value="NZ_CP043311.1"/>
</dbReference>
<dbReference type="InterPro" id="IPR009387">
    <property type="entry name" value="HigB-2"/>
</dbReference>
<dbReference type="AlphaFoldDB" id="A0A5J6QHG6"/>
<dbReference type="Proteomes" id="UP000327179">
    <property type="component" value="Chromosome"/>
</dbReference>
<gene>
    <name evidence="1" type="ORF">FXN65_02515</name>
</gene>
<evidence type="ECO:0000313" key="2">
    <source>
        <dbReference type="Proteomes" id="UP000327179"/>
    </source>
</evidence>
<dbReference type="EMBL" id="CP043311">
    <property type="protein sequence ID" value="QEY60972.1"/>
    <property type="molecule type" value="Genomic_DNA"/>
</dbReference>
<reference evidence="1 2" key="1">
    <citation type="submission" date="2019-08" db="EMBL/GenBank/DDBJ databases">
        <title>Whole-genome Sequencing of e-waste polymer degrading bacterium Pseudomonas sp. strain PE08.</title>
        <authorList>
            <person name="Kirdat K."/>
            <person name="Debbarma P."/>
            <person name="Narawade N."/>
            <person name="Suyal D."/>
            <person name="Thorat V."/>
            <person name="Shouche Y."/>
            <person name="Goel R."/>
            <person name="Yadav A."/>
        </authorList>
    </citation>
    <scope>NUCLEOTIDE SEQUENCE [LARGE SCALE GENOMIC DNA]</scope>
    <source>
        <strain evidence="1 2">PE08</strain>
    </source>
</reference>
<sequence length="118" mass="13611">MEALFVELPPFQRHRTDHLDDDAYAALQHLLLTQPDAGNLIQGTGGLRKLRFADEGRGKGKGKGKRSGIRVIYYWWLGGAQFWLFTLYGKDVREYLSAAQKKVFRQRLEAELETRKTE</sequence>
<accession>A0A5J6QHG6</accession>
<keyword evidence="2" id="KW-1185">Reference proteome</keyword>
<name>A0A5J6QHG6_9GAMM</name>